<keyword evidence="2" id="KW-1185">Reference proteome</keyword>
<organism evidence="1 2">
    <name type="scientific">Araneus ventricosus</name>
    <name type="common">Orbweaver spider</name>
    <name type="synonym">Epeira ventricosa</name>
    <dbReference type="NCBI Taxonomy" id="182803"/>
    <lineage>
        <taxon>Eukaryota</taxon>
        <taxon>Metazoa</taxon>
        <taxon>Ecdysozoa</taxon>
        <taxon>Arthropoda</taxon>
        <taxon>Chelicerata</taxon>
        <taxon>Arachnida</taxon>
        <taxon>Araneae</taxon>
        <taxon>Araneomorphae</taxon>
        <taxon>Entelegynae</taxon>
        <taxon>Araneoidea</taxon>
        <taxon>Araneidae</taxon>
        <taxon>Araneus</taxon>
    </lineage>
</organism>
<dbReference type="OrthoDB" id="6410692at2759"/>
<protein>
    <submittedName>
        <fullName evidence="1">Uncharacterized protein</fullName>
    </submittedName>
</protein>
<evidence type="ECO:0000313" key="2">
    <source>
        <dbReference type="Proteomes" id="UP000499080"/>
    </source>
</evidence>
<evidence type="ECO:0000313" key="1">
    <source>
        <dbReference type="EMBL" id="GBM12411.1"/>
    </source>
</evidence>
<proteinExistence type="predicted"/>
<dbReference type="AlphaFoldDB" id="A0A4Y2D6V4"/>
<sequence>MHEYEFRLVVYHPTEPFTGILDKIAVPSCHRQHVQMIYAKPHFRFRDNKWETKHVVSSRAVYHDGLWFRWVHSKETPYEEWCRMTHCKFLNAIGNFQDPFDIQQRDSIQLDKQACIYTFRDNLGGYRLVFEWEYCSFATELCELNGSNASELFEILRNYRDVYKLFMPYDAPPYELDETMTRKPVTCTKERPRTTENEARFLIARKVDGVFGLVISFKDTIKEKWEGHERYERRNVSLGNGIVFSAEKCDSVRILLDVYRVRGCLTASWSRRSILNEFLPTLKNKIPGYTIQQYVTDESFLAVSNLPTDGLVYHDVIDDVVYKLKEKHSLDVVYSEDGWFLLPDNKRFKCHDDDKGICESGRVYEVAMQDGRVVRKRDDRFTGNTAKQVEMIFTCSSWGGPTIEEAPQSVIKAKRHRNK</sequence>
<comment type="caution">
    <text evidence="1">The sequence shown here is derived from an EMBL/GenBank/DDBJ whole genome shotgun (WGS) entry which is preliminary data.</text>
</comment>
<dbReference type="Proteomes" id="UP000499080">
    <property type="component" value="Unassembled WGS sequence"/>
</dbReference>
<gene>
    <name evidence="1" type="ORF">AVEN_190119_1</name>
</gene>
<accession>A0A4Y2D6V4</accession>
<dbReference type="EMBL" id="BGPR01088721">
    <property type="protein sequence ID" value="GBM12411.1"/>
    <property type="molecule type" value="Genomic_DNA"/>
</dbReference>
<name>A0A4Y2D6V4_ARAVE</name>
<reference evidence="1 2" key="1">
    <citation type="journal article" date="2019" name="Sci. Rep.">
        <title>Orb-weaving spider Araneus ventricosus genome elucidates the spidroin gene catalogue.</title>
        <authorList>
            <person name="Kono N."/>
            <person name="Nakamura H."/>
            <person name="Ohtoshi R."/>
            <person name="Moran D.A.P."/>
            <person name="Shinohara A."/>
            <person name="Yoshida Y."/>
            <person name="Fujiwara M."/>
            <person name="Mori M."/>
            <person name="Tomita M."/>
            <person name="Arakawa K."/>
        </authorList>
    </citation>
    <scope>NUCLEOTIDE SEQUENCE [LARGE SCALE GENOMIC DNA]</scope>
</reference>